<reference evidence="2 3" key="1">
    <citation type="journal article" date="2015" name="Genome Biol. Evol.">
        <title>Phylogenomic analyses indicate that early fungi evolved digesting cell walls of algal ancestors of land plants.</title>
        <authorList>
            <person name="Chang Y."/>
            <person name="Wang S."/>
            <person name="Sekimoto S."/>
            <person name="Aerts A.L."/>
            <person name="Choi C."/>
            <person name="Clum A."/>
            <person name="LaButti K.M."/>
            <person name="Lindquist E.A."/>
            <person name="Yee Ngan C."/>
            <person name="Ohm R.A."/>
            <person name="Salamov A.A."/>
            <person name="Grigoriev I.V."/>
            <person name="Spatafora J.W."/>
            <person name="Berbee M.L."/>
        </authorList>
    </citation>
    <scope>NUCLEOTIDE SEQUENCE [LARGE SCALE GENOMIC DNA]</scope>
    <source>
        <strain evidence="2 3">JEL478</strain>
    </source>
</reference>
<dbReference type="EMBL" id="KQ965906">
    <property type="protein sequence ID" value="KXS08975.1"/>
    <property type="molecule type" value="Genomic_DNA"/>
</dbReference>
<name>A0A138ZXG0_GONPJ</name>
<protein>
    <submittedName>
        <fullName evidence="2">Uncharacterized protein</fullName>
    </submittedName>
</protein>
<dbReference type="Proteomes" id="UP000070544">
    <property type="component" value="Unassembled WGS sequence"/>
</dbReference>
<gene>
    <name evidence="2" type="ORF">M427DRAFT_50140</name>
</gene>
<proteinExistence type="predicted"/>
<keyword evidence="3" id="KW-1185">Reference proteome</keyword>
<evidence type="ECO:0000313" key="3">
    <source>
        <dbReference type="Proteomes" id="UP000070544"/>
    </source>
</evidence>
<organism evidence="2 3">
    <name type="scientific">Gonapodya prolifera (strain JEL478)</name>
    <name type="common">Monoblepharis prolifera</name>
    <dbReference type="NCBI Taxonomy" id="1344416"/>
    <lineage>
        <taxon>Eukaryota</taxon>
        <taxon>Fungi</taxon>
        <taxon>Fungi incertae sedis</taxon>
        <taxon>Chytridiomycota</taxon>
        <taxon>Chytridiomycota incertae sedis</taxon>
        <taxon>Monoblepharidomycetes</taxon>
        <taxon>Monoblepharidales</taxon>
        <taxon>Gonapodyaceae</taxon>
        <taxon>Gonapodya</taxon>
    </lineage>
</organism>
<dbReference type="AlphaFoldDB" id="A0A138ZXG0"/>
<feature type="region of interest" description="Disordered" evidence="1">
    <location>
        <begin position="57"/>
        <end position="82"/>
    </location>
</feature>
<evidence type="ECO:0000256" key="1">
    <source>
        <dbReference type="SAM" id="MobiDB-lite"/>
    </source>
</evidence>
<accession>A0A138ZXG0</accession>
<sequence length="180" mass="19535">MWSTLVFVGSEFGIKGDLFDILPASRCFRLHFAREKGPRYKKEFYAEIIYKSESNTQDTCSSIGDTGSSAGGIDGERLSDSIDTSRQDFDSTIRLEVDVGMLWKLCINCAPEGGVITFPAIPLIDEFSAVATGATLTLFTPTPPGVKISTQNVCASVRPPLFVDVKAVITTINGEIEDDP</sequence>
<feature type="compositionally biased region" description="Polar residues" evidence="1">
    <location>
        <begin position="57"/>
        <end position="68"/>
    </location>
</feature>
<evidence type="ECO:0000313" key="2">
    <source>
        <dbReference type="EMBL" id="KXS08975.1"/>
    </source>
</evidence>